<comment type="caution">
    <text evidence="1">The sequence shown here is derived from an EMBL/GenBank/DDBJ whole genome shotgun (WGS) entry which is preliminary data.</text>
</comment>
<dbReference type="AlphaFoldDB" id="A0A448X372"/>
<name>A0A448X372_9PLAT</name>
<accession>A0A448X372</accession>
<gene>
    <name evidence="1" type="ORF">PXEA_LOCUS20229</name>
</gene>
<reference evidence="1" key="1">
    <citation type="submission" date="2018-11" db="EMBL/GenBank/DDBJ databases">
        <authorList>
            <consortium name="Pathogen Informatics"/>
        </authorList>
    </citation>
    <scope>NUCLEOTIDE SEQUENCE</scope>
</reference>
<dbReference type="Proteomes" id="UP000784294">
    <property type="component" value="Unassembled WGS sequence"/>
</dbReference>
<evidence type="ECO:0000313" key="2">
    <source>
        <dbReference type="Proteomes" id="UP000784294"/>
    </source>
</evidence>
<proteinExistence type="predicted"/>
<sequence length="153" mass="15962">MYTGSRNRSHSVGSFNEDNSTALFLAPHDCEFNDGAALSIPLRSVTRVSADASPIFPSRPPASTTFTGTANQTKANINSVFQAGLPSAPPPRISKQLLTLTTTSSASSTTNISESTLAAPCTSIASMSSVGTEEPLDIIPALIQTQNSQTTPF</sequence>
<protein>
    <submittedName>
        <fullName evidence="1">Uncharacterized protein</fullName>
    </submittedName>
</protein>
<dbReference type="EMBL" id="CAAALY010082721">
    <property type="protein sequence ID" value="VEL26789.1"/>
    <property type="molecule type" value="Genomic_DNA"/>
</dbReference>
<evidence type="ECO:0000313" key="1">
    <source>
        <dbReference type="EMBL" id="VEL26789.1"/>
    </source>
</evidence>
<keyword evidence="2" id="KW-1185">Reference proteome</keyword>
<organism evidence="1 2">
    <name type="scientific">Protopolystoma xenopodis</name>
    <dbReference type="NCBI Taxonomy" id="117903"/>
    <lineage>
        <taxon>Eukaryota</taxon>
        <taxon>Metazoa</taxon>
        <taxon>Spiralia</taxon>
        <taxon>Lophotrochozoa</taxon>
        <taxon>Platyhelminthes</taxon>
        <taxon>Monogenea</taxon>
        <taxon>Polyopisthocotylea</taxon>
        <taxon>Polystomatidea</taxon>
        <taxon>Polystomatidae</taxon>
        <taxon>Protopolystoma</taxon>
    </lineage>
</organism>